<evidence type="ECO:0000256" key="1">
    <source>
        <dbReference type="SAM" id="Phobius"/>
    </source>
</evidence>
<dbReference type="PANTHER" id="PTHR11328">
    <property type="entry name" value="MAJOR FACILITATOR SUPERFAMILY DOMAIN-CONTAINING PROTEIN"/>
    <property type="match status" value="1"/>
</dbReference>
<gene>
    <name evidence="2" type="ORF">J2Z65_006837</name>
</gene>
<dbReference type="Proteomes" id="UP001519344">
    <property type="component" value="Unassembled WGS sequence"/>
</dbReference>
<keyword evidence="1" id="KW-0472">Membrane</keyword>
<dbReference type="PANTHER" id="PTHR11328:SF24">
    <property type="entry name" value="MAJOR FACILITATOR SUPERFAMILY (MFS) PROFILE DOMAIN-CONTAINING PROTEIN"/>
    <property type="match status" value="1"/>
</dbReference>
<sequence>MLALNLLNAVGHAVGIFYAQYILHNKDEVGILGVVGVVPIFIGLLFVAPIIKKFGKRNSAIFGVIILMIGCMILITNPTNLTTLIIAAIVKSIGSVPIGATAFAMLADTIEYGEWKTGIFTEGLVYSAGSFGAKSLKYASYGKNAISLPT</sequence>
<dbReference type="EMBL" id="JAGGKV010000036">
    <property type="protein sequence ID" value="MBP1967565.1"/>
    <property type="molecule type" value="Genomic_DNA"/>
</dbReference>
<comment type="caution">
    <text evidence="2">The sequence shown here is derived from an EMBL/GenBank/DDBJ whole genome shotgun (WGS) entry which is preliminary data.</text>
</comment>
<dbReference type="SUPFAM" id="SSF103473">
    <property type="entry name" value="MFS general substrate transporter"/>
    <property type="match status" value="1"/>
</dbReference>
<dbReference type="Gene3D" id="1.20.1250.20">
    <property type="entry name" value="MFS general substrate transporter like domains"/>
    <property type="match status" value="1"/>
</dbReference>
<dbReference type="Pfam" id="PF13347">
    <property type="entry name" value="MFS_2"/>
    <property type="match status" value="1"/>
</dbReference>
<name>A0ABS4IA52_9BACL</name>
<accession>A0ABS4IA52</accession>
<reference evidence="2 3" key="1">
    <citation type="submission" date="2021-03" db="EMBL/GenBank/DDBJ databases">
        <title>Genomic Encyclopedia of Type Strains, Phase IV (KMG-IV): sequencing the most valuable type-strain genomes for metagenomic binning, comparative biology and taxonomic classification.</title>
        <authorList>
            <person name="Goeker M."/>
        </authorList>
    </citation>
    <scope>NUCLEOTIDE SEQUENCE [LARGE SCALE GENOMIC DNA]</scope>
    <source>
        <strain evidence="2 3">DSM 24950</strain>
    </source>
</reference>
<feature type="transmembrane region" description="Helical" evidence="1">
    <location>
        <begin position="29"/>
        <end position="48"/>
    </location>
</feature>
<keyword evidence="1" id="KW-0812">Transmembrane</keyword>
<evidence type="ECO:0000313" key="2">
    <source>
        <dbReference type="EMBL" id="MBP1967565.1"/>
    </source>
</evidence>
<organism evidence="2 3">
    <name type="scientific">Paenibacillus aceris</name>
    <dbReference type="NCBI Taxonomy" id="869555"/>
    <lineage>
        <taxon>Bacteria</taxon>
        <taxon>Bacillati</taxon>
        <taxon>Bacillota</taxon>
        <taxon>Bacilli</taxon>
        <taxon>Bacillales</taxon>
        <taxon>Paenibacillaceae</taxon>
        <taxon>Paenibacillus</taxon>
    </lineage>
</organism>
<keyword evidence="1" id="KW-1133">Transmembrane helix</keyword>
<dbReference type="InterPro" id="IPR036259">
    <property type="entry name" value="MFS_trans_sf"/>
</dbReference>
<feature type="transmembrane region" description="Helical" evidence="1">
    <location>
        <begin position="5"/>
        <end position="23"/>
    </location>
</feature>
<feature type="transmembrane region" description="Helical" evidence="1">
    <location>
        <begin position="84"/>
        <end position="106"/>
    </location>
</feature>
<feature type="transmembrane region" description="Helical" evidence="1">
    <location>
        <begin position="60"/>
        <end position="78"/>
    </location>
</feature>
<keyword evidence="3" id="KW-1185">Reference proteome</keyword>
<proteinExistence type="predicted"/>
<dbReference type="InterPro" id="IPR039672">
    <property type="entry name" value="MFS_2"/>
</dbReference>
<protein>
    <submittedName>
        <fullName evidence="2">Na+/melibiose symporter-like transporter</fullName>
    </submittedName>
</protein>
<evidence type="ECO:0000313" key="3">
    <source>
        <dbReference type="Proteomes" id="UP001519344"/>
    </source>
</evidence>